<feature type="compositionally biased region" description="Basic residues" evidence="1">
    <location>
        <begin position="99"/>
        <end position="111"/>
    </location>
</feature>
<protein>
    <submittedName>
        <fullName evidence="2">Uncharacterized protein</fullName>
    </submittedName>
</protein>
<gene>
    <name evidence="2" type="ORF">CYLTODRAFT_458750</name>
</gene>
<feature type="compositionally biased region" description="Basic and acidic residues" evidence="1">
    <location>
        <begin position="378"/>
        <end position="408"/>
    </location>
</feature>
<feature type="compositionally biased region" description="Polar residues" evidence="1">
    <location>
        <begin position="130"/>
        <end position="154"/>
    </location>
</feature>
<feature type="compositionally biased region" description="Low complexity" evidence="1">
    <location>
        <begin position="155"/>
        <end position="165"/>
    </location>
</feature>
<name>A0A0D7AWZ4_9AGAR</name>
<feature type="compositionally biased region" description="Basic and acidic residues" evidence="1">
    <location>
        <begin position="352"/>
        <end position="368"/>
    </location>
</feature>
<keyword evidence="3" id="KW-1185">Reference proteome</keyword>
<reference evidence="2 3" key="1">
    <citation type="journal article" date="2015" name="Fungal Genet. Biol.">
        <title>Evolution of novel wood decay mechanisms in Agaricales revealed by the genome sequences of Fistulina hepatica and Cylindrobasidium torrendii.</title>
        <authorList>
            <person name="Floudas D."/>
            <person name="Held B.W."/>
            <person name="Riley R."/>
            <person name="Nagy L.G."/>
            <person name="Koehler G."/>
            <person name="Ransdell A.S."/>
            <person name="Younus H."/>
            <person name="Chow J."/>
            <person name="Chiniquy J."/>
            <person name="Lipzen A."/>
            <person name="Tritt A."/>
            <person name="Sun H."/>
            <person name="Haridas S."/>
            <person name="LaButti K."/>
            <person name="Ohm R.A."/>
            <person name="Kues U."/>
            <person name="Blanchette R.A."/>
            <person name="Grigoriev I.V."/>
            <person name="Minto R.E."/>
            <person name="Hibbett D.S."/>
        </authorList>
    </citation>
    <scope>NUCLEOTIDE SEQUENCE [LARGE SCALE GENOMIC DNA]</scope>
    <source>
        <strain evidence="2 3">FP15055 ss-10</strain>
    </source>
</reference>
<dbReference type="EMBL" id="KN880754">
    <property type="protein sequence ID" value="KIY62727.1"/>
    <property type="molecule type" value="Genomic_DNA"/>
</dbReference>
<accession>A0A0D7AWZ4</accession>
<evidence type="ECO:0000313" key="3">
    <source>
        <dbReference type="Proteomes" id="UP000054007"/>
    </source>
</evidence>
<dbReference type="Proteomes" id="UP000054007">
    <property type="component" value="Unassembled WGS sequence"/>
</dbReference>
<feature type="compositionally biased region" description="Low complexity" evidence="1">
    <location>
        <begin position="49"/>
        <end position="62"/>
    </location>
</feature>
<organism evidence="2 3">
    <name type="scientific">Cylindrobasidium torrendii FP15055 ss-10</name>
    <dbReference type="NCBI Taxonomy" id="1314674"/>
    <lineage>
        <taxon>Eukaryota</taxon>
        <taxon>Fungi</taxon>
        <taxon>Dikarya</taxon>
        <taxon>Basidiomycota</taxon>
        <taxon>Agaricomycotina</taxon>
        <taxon>Agaricomycetes</taxon>
        <taxon>Agaricomycetidae</taxon>
        <taxon>Agaricales</taxon>
        <taxon>Marasmiineae</taxon>
        <taxon>Physalacriaceae</taxon>
        <taxon>Cylindrobasidium</taxon>
    </lineage>
</organism>
<proteinExistence type="predicted"/>
<sequence>MPSFEAHRLSLVSVWNDQRPGETFPLKWEDLNSVKKIAKFWQDLKKIGTQTADAVAPPTDTTNSNNDALDKDDEYVEESSEESEYDPYDDSKTAPPKQTVRKSKGKPRKKTTGVAPQKKNEKKANKKPSRSSPNERTTASSTAESFSPSQTLVNTSHSSTSSSPEPANPVPNPPSRLGKRQRESSDDNDNDSTSPLHKVPKNVAVIIINKDRDLKQKGVGCYFAQLSEAYPLTSAANNGSFIIYKTPFDKEMRWECPLDEACKTAGQMSSKGLQDHCREKHSDGRCTQGHRIGSKKDLPSRLSFNLKSHIIQVHYGNDNFCCPCCTFKASDRLGSLVKHMLTCRKMKEEEKQLSLKKNEVNEESKTDSGEGDATDVEGSDRNAKNVVSKVDESKGTTVTERHDRKSKD</sequence>
<dbReference type="AlphaFoldDB" id="A0A0D7AWZ4"/>
<feature type="region of interest" description="Disordered" evidence="1">
    <location>
        <begin position="352"/>
        <end position="408"/>
    </location>
</feature>
<feature type="compositionally biased region" description="Acidic residues" evidence="1">
    <location>
        <begin position="70"/>
        <end position="88"/>
    </location>
</feature>
<evidence type="ECO:0000256" key="1">
    <source>
        <dbReference type="SAM" id="MobiDB-lite"/>
    </source>
</evidence>
<evidence type="ECO:0000313" key="2">
    <source>
        <dbReference type="EMBL" id="KIY62727.1"/>
    </source>
</evidence>
<feature type="region of interest" description="Disordered" evidence="1">
    <location>
        <begin position="49"/>
        <end position="198"/>
    </location>
</feature>